<feature type="compositionally biased region" description="Polar residues" evidence="1">
    <location>
        <begin position="689"/>
        <end position="704"/>
    </location>
</feature>
<evidence type="ECO:0000259" key="2">
    <source>
        <dbReference type="Pfam" id="PF14392"/>
    </source>
</evidence>
<feature type="region of interest" description="Disordered" evidence="1">
    <location>
        <begin position="659"/>
        <end position="704"/>
    </location>
</feature>
<evidence type="ECO:0000313" key="3">
    <source>
        <dbReference type="EMBL" id="OIT23871.1"/>
    </source>
</evidence>
<organism evidence="3 4">
    <name type="scientific">Nicotiana attenuata</name>
    <name type="common">Coyote tobacco</name>
    <dbReference type="NCBI Taxonomy" id="49451"/>
    <lineage>
        <taxon>Eukaryota</taxon>
        <taxon>Viridiplantae</taxon>
        <taxon>Streptophyta</taxon>
        <taxon>Embryophyta</taxon>
        <taxon>Tracheophyta</taxon>
        <taxon>Spermatophyta</taxon>
        <taxon>Magnoliopsida</taxon>
        <taxon>eudicotyledons</taxon>
        <taxon>Gunneridae</taxon>
        <taxon>Pentapetalae</taxon>
        <taxon>asterids</taxon>
        <taxon>lamiids</taxon>
        <taxon>Solanales</taxon>
        <taxon>Solanaceae</taxon>
        <taxon>Nicotianoideae</taxon>
        <taxon>Nicotianeae</taxon>
        <taxon>Nicotiana</taxon>
    </lineage>
</organism>
<dbReference type="Pfam" id="PF14392">
    <property type="entry name" value="zf-CCHC_4"/>
    <property type="match status" value="1"/>
</dbReference>
<dbReference type="Proteomes" id="UP000187609">
    <property type="component" value="Unassembled WGS sequence"/>
</dbReference>
<sequence>MTVDNVPAVQIKKERYQFARIDEENITAPPISHGYQTQASILQSKETDSESTPGVRQIDTLNFEPTGEQLVFGISSPTPKEHPCKISAQSNMGIDHHDHANSPGTHQLAGVGVPEFQTIQNQCQTIHNVEEIVSMSKNQILHGPNVSNIKNSASEHCSDGSVRRNANLIESDAANSQMVPAQLESISGSPTATSNIPTLPNHHPTATTTLQQNSGIQGINKSAAIPVGNQGHVAHPKAILADAPSQMTTMVRHGNNNLTYHLQDQDVNGDGQWLEIQYENLASYCTNCRHLGHSMQSCPVKLRDLEIQRKKQEEIAVATTSQTITQQKYADKAESSKQKMNTKQQGNPKRGGQDQKDRPKVAEQKNRAAHQNEVIEIPAEEWQTQKKKNFKGNNQNKRKRQVYKQKQPGTQQQQDTPAEQQASQQSGRGSKWVSVPHVLHECAFAQMADHRLDSIPPATTALGNASDQVSPTDEEFEVLSSENDHLNQQNIELRKLAKGKAHAVSDYSINPPLPPPQSNNKPSKKKRQAMRRKNSGISINEPSENASFQSPAANLPRPPDPNSTDKTRVYKDPGTDPSLSQPLLETKSQSRHREIVPYDLQNHLPTNVLSATPLEECDEYRPIQLEDEMSGGIDDDEHEFNATSNDYQHYDLLVNAVNGPYDQSDAIDSQGLSPRKFNPSPRLTRSKAAGNTSVPPNLKKPSQF</sequence>
<proteinExistence type="predicted"/>
<feature type="domain" description="Zinc knuckle CX2CX4HX4C" evidence="2">
    <location>
        <begin position="268"/>
        <end position="299"/>
    </location>
</feature>
<feature type="compositionally biased region" description="Polar residues" evidence="1">
    <location>
        <begin position="338"/>
        <end position="347"/>
    </location>
</feature>
<dbReference type="AlphaFoldDB" id="A0A1J6KQA2"/>
<comment type="caution">
    <text evidence="3">The sequence shown here is derived from an EMBL/GenBank/DDBJ whole genome shotgun (WGS) entry which is preliminary data.</text>
</comment>
<protein>
    <recommendedName>
        <fullName evidence="2">Zinc knuckle CX2CX4HX4C domain-containing protein</fullName>
    </recommendedName>
</protein>
<feature type="region of interest" description="Disordered" evidence="1">
    <location>
        <begin position="458"/>
        <end position="487"/>
    </location>
</feature>
<feature type="compositionally biased region" description="Basic residues" evidence="1">
    <location>
        <begin position="522"/>
        <end position="534"/>
    </location>
</feature>
<reference evidence="3" key="1">
    <citation type="submission" date="2016-11" db="EMBL/GenBank/DDBJ databases">
        <title>The genome of Nicotiana attenuata.</title>
        <authorList>
            <person name="Xu S."/>
            <person name="Brockmoeller T."/>
            <person name="Gaquerel E."/>
            <person name="Navarro A."/>
            <person name="Kuhl H."/>
            <person name="Gase K."/>
            <person name="Ling Z."/>
            <person name="Zhou W."/>
            <person name="Kreitzer C."/>
            <person name="Stanke M."/>
            <person name="Tang H."/>
            <person name="Lyons E."/>
            <person name="Pandey P."/>
            <person name="Pandey S.P."/>
            <person name="Timmermann B."/>
            <person name="Baldwin I.T."/>
        </authorList>
    </citation>
    <scope>NUCLEOTIDE SEQUENCE [LARGE SCALE GENOMIC DNA]</scope>
    <source>
        <strain evidence="3">UT</strain>
    </source>
</reference>
<feature type="compositionally biased region" description="Basic and acidic residues" evidence="1">
    <location>
        <begin position="351"/>
        <end position="366"/>
    </location>
</feature>
<evidence type="ECO:0000313" key="4">
    <source>
        <dbReference type="Proteomes" id="UP000187609"/>
    </source>
</evidence>
<feature type="region of interest" description="Disordered" evidence="1">
    <location>
        <begin position="502"/>
        <end position="590"/>
    </location>
</feature>
<accession>A0A1J6KQA2</accession>
<feature type="compositionally biased region" description="Polar residues" evidence="1">
    <location>
        <begin position="577"/>
        <end position="587"/>
    </location>
</feature>
<dbReference type="Gramene" id="OIT23871">
    <property type="protein sequence ID" value="OIT23871"/>
    <property type="gene ID" value="A4A49_27967"/>
</dbReference>
<feature type="compositionally biased region" description="Low complexity" evidence="1">
    <location>
        <begin position="404"/>
        <end position="425"/>
    </location>
</feature>
<feature type="region of interest" description="Disordered" evidence="1">
    <location>
        <begin position="321"/>
        <end position="431"/>
    </location>
</feature>
<dbReference type="EMBL" id="MJEQ01003249">
    <property type="protein sequence ID" value="OIT23871.1"/>
    <property type="molecule type" value="Genomic_DNA"/>
</dbReference>
<name>A0A1J6KQA2_NICAT</name>
<dbReference type="InterPro" id="IPR025836">
    <property type="entry name" value="Zn_knuckle_CX2CX4HX4C"/>
</dbReference>
<feature type="compositionally biased region" description="Basic and acidic residues" evidence="1">
    <location>
        <begin position="563"/>
        <end position="574"/>
    </location>
</feature>
<gene>
    <name evidence="3" type="ORF">A4A49_27967</name>
</gene>
<keyword evidence="4" id="KW-1185">Reference proteome</keyword>
<evidence type="ECO:0000256" key="1">
    <source>
        <dbReference type="SAM" id="MobiDB-lite"/>
    </source>
</evidence>
<feature type="compositionally biased region" description="Polar residues" evidence="1">
    <location>
        <begin position="461"/>
        <end position="471"/>
    </location>
</feature>
<feature type="compositionally biased region" description="Polar residues" evidence="1">
    <location>
        <begin position="535"/>
        <end position="552"/>
    </location>
</feature>
<feature type="compositionally biased region" description="Basic residues" evidence="1">
    <location>
        <begin position="385"/>
        <end position="403"/>
    </location>
</feature>